<name>A0A7S8EBU8_9CHLR</name>
<evidence type="ECO:0000256" key="2">
    <source>
        <dbReference type="SAM" id="SignalP"/>
    </source>
</evidence>
<dbReference type="PANTHER" id="PTHR34387">
    <property type="entry name" value="SLR1258 PROTEIN"/>
    <property type="match status" value="1"/>
</dbReference>
<sequence>MFLQTNRRTFSMIAVMMVALALVFGSIVMAQDPTPTATPLEETPTVAPDTATPVEETVTFTATVIEQPSFRTETPTPFEEPADMDTATPVPASDSSTPMTETPTPFPDTPTPINPPPVVGDTGRTLVVTGSGSASGAPDRANIEIGVEITSDTVTDAFAEANSTIDDIINALVDLGISRADIQTTGLNIYTQQQLMGPDATEPSTQYNVSNRVRVLVRDISQVEDVINASVENGANNIFGLNFTLSDPTELMRQARTGAVANAQANAQHLAELLGVSLGSVIKVTEFQGGGIGPVPEAAGNMMADSARIESGQLSISLQVELTYSIISD</sequence>
<protein>
    <submittedName>
        <fullName evidence="3">SIMPL domain-containing protein</fullName>
    </submittedName>
</protein>
<reference evidence="3" key="1">
    <citation type="submission" date="2020-02" db="EMBL/GenBank/DDBJ databases">
        <authorList>
            <person name="Zheng R.K."/>
            <person name="Sun C.M."/>
        </authorList>
    </citation>
    <scope>NUCLEOTIDE SEQUENCE [LARGE SCALE GENOMIC DNA]</scope>
    <source>
        <strain evidence="3">Rifampicinis</strain>
    </source>
</reference>
<feature type="compositionally biased region" description="Pro residues" evidence="1">
    <location>
        <begin position="104"/>
        <end position="114"/>
    </location>
</feature>
<proteinExistence type="predicted"/>
<dbReference type="PANTHER" id="PTHR34387:SF1">
    <property type="entry name" value="PERIPLASMIC IMMUNOGENIC PROTEIN"/>
    <property type="match status" value="1"/>
</dbReference>
<evidence type="ECO:0000256" key="1">
    <source>
        <dbReference type="SAM" id="MobiDB-lite"/>
    </source>
</evidence>
<organism evidence="3 4">
    <name type="scientific">Phototrophicus methaneseepsis</name>
    <dbReference type="NCBI Taxonomy" id="2710758"/>
    <lineage>
        <taxon>Bacteria</taxon>
        <taxon>Bacillati</taxon>
        <taxon>Chloroflexota</taxon>
        <taxon>Candidatus Thermofontia</taxon>
        <taxon>Phototrophicales</taxon>
        <taxon>Phototrophicaceae</taxon>
        <taxon>Phototrophicus</taxon>
    </lineage>
</organism>
<gene>
    <name evidence="3" type="ORF">G4Y79_06665</name>
</gene>
<dbReference type="EMBL" id="CP062983">
    <property type="protein sequence ID" value="QPC84056.1"/>
    <property type="molecule type" value="Genomic_DNA"/>
</dbReference>
<feature type="region of interest" description="Disordered" evidence="1">
    <location>
        <begin position="64"/>
        <end position="114"/>
    </location>
</feature>
<dbReference type="RefSeq" id="WP_195172120.1">
    <property type="nucleotide sequence ID" value="NZ_CP062983.1"/>
</dbReference>
<keyword evidence="2" id="KW-0732">Signal</keyword>
<dbReference type="AlphaFoldDB" id="A0A7S8EBU8"/>
<feature type="chain" id="PRO_5032856528" evidence="2">
    <location>
        <begin position="31"/>
        <end position="329"/>
    </location>
</feature>
<dbReference type="Gene3D" id="3.30.70.2970">
    <property type="entry name" value="Protein of unknown function (DUF541), domain 2"/>
    <property type="match status" value="1"/>
</dbReference>
<accession>A0A7S8EBU8</accession>
<dbReference type="InterPro" id="IPR007497">
    <property type="entry name" value="SIMPL/DUF541"/>
</dbReference>
<dbReference type="Gene3D" id="3.30.110.170">
    <property type="entry name" value="Protein of unknown function (DUF541), domain 1"/>
    <property type="match status" value="1"/>
</dbReference>
<dbReference type="Proteomes" id="UP000594468">
    <property type="component" value="Chromosome"/>
</dbReference>
<dbReference type="InterPro" id="IPR052022">
    <property type="entry name" value="26kDa_periplasmic_antigen"/>
</dbReference>
<dbReference type="Pfam" id="PF04402">
    <property type="entry name" value="SIMPL"/>
    <property type="match status" value="1"/>
</dbReference>
<evidence type="ECO:0000313" key="3">
    <source>
        <dbReference type="EMBL" id="QPC84056.1"/>
    </source>
</evidence>
<keyword evidence="4" id="KW-1185">Reference proteome</keyword>
<evidence type="ECO:0000313" key="4">
    <source>
        <dbReference type="Proteomes" id="UP000594468"/>
    </source>
</evidence>
<dbReference type="GO" id="GO:0006974">
    <property type="term" value="P:DNA damage response"/>
    <property type="evidence" value="ECO:0007669"/>
    <property type="project" value="TreeGrafter"/>
</dbReference>
<feature type="signal peptide" evidence="2">
    <location>
        <begin position="1"/>
        <end position="30"/>
    </location>
</feature>
<feature type="compositionally biased region" description="Polar residues" evidence="1">
    <location>
        <begin position="64"/>
        <end position="75"/>
    </location>
</feature>
<dbReference type="KEGG" id="pmet:G4Y79_06665"/>